<dbReference type="Gene3D" id="1.10.10.10">
    <property type="entry name" value="Winged helix-like DNA-binding domain superfamily/Winged helix DNA-binding domain"/>
    <property type="match status" value="1"/>
</dbReference>
<feature type="domain" description="HTH deoR-type" evidence="5">
    <location>
        <begin position="24"/>
        <end position="79"/>
    </location>
</feature>
<dbReference type="GO" id="GO:0003677">
    <property type="term" value="F:DNA binding"/>
    <property type="evidence" value="ECO:0007669"/>
    <property type="project" value="UniProtKB-KW"/>
</dbReference>
<dbReference type="SUPFAM" id="SSF100950">
    <property type="entry name" value="NagB/RpiA/CoA transferase-like"/>
    <property type="match status" value="1"/>
</dbReference>
<dbReference type="SUPFAM" id="SSF46785">
    <property type="entry name" value="Winged helix' DNA-binding domain"/>
    <property type="match status" value="1"/>
</dbReference>
<dbReference type="InterPro" id="IPR001034">
    <property type="entry name" value="DeoR_HTH"/>
</dbReference>
<dbReference type="Pfam" id="PF08220">
    <property type="entry name" value="HTH_DeoR"/>
    <property type="match status" value="1"/>
</dbReference>
<dbReference type="PROSITE" id="PS00894">
    <property type="entry name" value="HTH_DEOR_1"/>
    <property type="match status" value="1"/>
</dbReference>
<dbReference type="InterPro" id="IPR014036">
    <property type="entry name" value="DeoR-like_C"/>
</dbReference>
<name>A0A5E4VZ11_9BURK</name>
<proteinExistence type="predicted"/>
<dbReference type="PROSITE" id="PS51000">
    <property type="entry name" value="HTH_DEOR_2"/>
    <property type="match status" value="1"/>
</dbReference>
<sequence>MSPTESVDVSDVATVAQDAGQASLNPRQQSLFDAVRRDGFLTVDELAVRFDVTPQTIRRDINFLAELKWVRRYHGGVGLPGGAENDAYDARQTQLADEKHRIAARLAEQIPDHASLFINLGTTTEAVARALSRHRGLRVITNNLHVAAMMSGYPDAEVIIAGGVVRARDQGVTGEATLDFIRQFKVDFGIIGISAIDADGTLRDFDYREVRVAEAIIAHSRTVFLAADHSKFGRPALVRLGHLSQIDALFTDRAVPPAMAQVIADAGTQIHITD</sequence>
<dbReference type="Proteomes" id="UP000333828">
    <property type="component" value="Unassembled WGS sequence"/>
</dbReference>
<dbReference type="Gene3D" id="3.30.750.70">
    <property type="entry name" value="4-hydroxybutyrate coenzyme like domains"/>
    <property type="match status" value="1"/>
</dbReference>
<dbReference type="PANTHER" id="PTHR30363">
    <property type="entry name" value="HTH-TYPE TRANSCRIPTIONAL REGULATOR SRLR-RELATED"/>
    <property type="match status" value="1"/>
</dbReference>
<keyword evidence="7" id="KW-1185">Reference proteome</keyword>
<dbReference type="InterPro" id="IPR037171">
    <property type="entry name" value="NagB/RpiA_transferase-like"/>
</dbReference>
<evidence type="ECO:0000256" key="2">
    <source>
        <dbReference type="ARBA" id="ARBA00023015"/>
    </source>
</evidence>
<accession>A0A5E4VZ11</accession>
<organism evidence="6 7">
    <name type="scientific">Pandoraea iniqua</name>
    <dbReference type="NCBI Taxonomy" id="2508288"/>
    <lineage>
        <taxon>Bacteria</taxon>
        <taxon>Pseudomonadati</taxon>
        <taxon>Pseudomonadota</taxon>
        <taxon>Betaproteobacteria</taxon>
        <taxon>Burkholderiales</taxon>
        <taxon>Burkholderiaceae</taxon>
        <taxon>Pandoraea</taxon>
    </lineage>
</organism>
<dbReference type="Pfam" id="PF00455">
    <property type="entry name" value="DeoRC"/>
    <property type="match status" value="1"/>
</dbReference>
<evidence type="ECO:0000313" key="6">
    <source>
        <dbReference type="EMBL" id="VVE17391.1"/>
    </source>
</evidence>
<protein>
    <submittedName>
        <fullName evidence="6">Glycerol-3-phosphate regulon repressor</fullName>
    </submittedName>
</protein>
<dbReference type="InterPro" id="IPR018356">
    <property type="entry name" value="Tscrpt_reg_HTH_DeoR_CS"/>
</dbReference>
<evidence type="ECO:0000313" key="7">
    <source>
        <dbReference type="Proteomes" id="UP000333828"/>
    </source>
</evidence>
<keyword evidence="2" id="KW-0805">Transcription regulation</keyword>
<dbReference type="SMART" id="SM01134">
    <property type="entry name" value="DeoRC"/>
    <property type="match status" value="1"/>
</dbReference>
<dbReference type="GO" id="GO:0003700">
    <property type="term" value="F:DNA-binding transcription factor activity"/>
    <property type="evidence" value="ECO:0007669"/>
    <property type="project" value="InterPro"/>
</dbReference>
<dbReference type="InterPro" id="IPR036388">
    <property type="entry name" value="WH-like_DNA-bd_sf"/>
</dbReference>
<reference evidence="6 7" key="1">
    <citation type="submission" date="2019-08" db="EMBL/GenBank/DDBJ databases">
        <authorList>
            <person name="Peeters C."/>
        </authorList>
    </citation>
    <scope>NUCLEOTIDE SEQUENCE [LARGE SCALE GENOMIC DNA]</scope>
    <source>
        <strain evidence="6 7">LMG 31115</strain>
    </source>
</reference>
<dbReference type="SMART" id="SM00420">
    <property type="entry name" value="HTH_DEOR"/>
    <property type="match status" value="1"/>
</dbReference>
<keyword evidence="1" id="KW-0678">Repressor</keyword>
<evidence type="ECO:0000256" key="3">
    <source>
        <dbReference type="ARBA" id="ARBA00023125"/>
    </source>
</evidence>
<dbReference type="EMBL" id="CABPSI010000003">
    <property type="protein sequence ID" value="VVE17391.1"/>
    <property type="molecule type" value="Genomic_DNA"/>
</dbReference>
<keyword evidence="3" id="KW-0238">DNA-binding</keyword>
<evidence type="ECO:0000256" key="1">
    <source>
        <dbReference type="ARBA" id="ARBA00022491"/>
    </source>
</evidence>
<dbReference type="InterPro" id="IPR036390">
    <property type="entry name" value="WH_DNA-bd_sf"/>
</dbReference>
<dbReference type="PRINTS" id="PR00037">
    <property type="entry name" value="HTHLACR"/>
</dbReference>
<evidence type="ECO:0000259" key="5">
    <source>
        <dbReference type="PROSITE" id="PS51000"/>
    </source>
</evidence>
<dbReference type="PANTHER" id="PTHR30363:SF4">
    <property type="entry name" value="GLYCEROL-3-PHOSPHATE REGULON REPRESSOR"/>
    <property type="match status" value="1"/>
</dbReference>
<gene>
    <name evidence="6" type="primary">glpR_1</name>
    <name evidence="6" type="ORF">PIN31115_02946</name>
</gene>
<dbReference type="InterPro" id="IPR050313">
    <property type="entry name" value="Carb_Metab_HTH_regulators"/>
</dbReference>
<dbReference type="AlphaFoldDB" id="A0A5E4VZ11"/>
<keyword evidence="4" id="KW-0804">Transcription</keyword>
<evidence type="ECO:0000256" key="4">
    <source>
        <dbReference type="ARBA" id="ARBA00023163"/>
    </source>
</evidence>